<dbReference type="EMBL" id="JABFRW010000114">
    <property type="protein sequence ID" value="NOT34370.1"/>
    <property type="molecule type" value="Genomic_DNA"/>
</dbReference>
<feature type="transmembrane region" description="Helical" evidence="9">
    <location>
        <begin position="7"/>
        <end position="24"/>
    </location>
</feature>
<evidence type="ECO:0000259" key="10">
    <source>
        <dbReference type="Pfam" id="PF02355"/>
    </source>
</evidence>
<feature type="domain" description="SecDF P1 head subdomain" evidence="12">
    <location>
        <begin position="236"/>
        <end position="342"/>
    </location>
</feature>
<dbReference type="AlphaFoldDB" id="A0A849SSL5"/>
<organism evidence="13 14">
    <name type="scientific">Eiseniibacteriota bacterium</name>
    <dbReference type="NCBI Taxonomy" id="2212470"/>
    <lineage>
        <taxon>Bacteria</taxon>
        <taxon>Candidatus Eiseniibacteriota</taxon>
    </lineage>
</organism>
<evidence type="ECO:0000256" key="6">
    <source>
        <dbReference type="ARBA" id="ARBA00022989"/>
    </source>
</evidence>
<dbReference type="Pfam" id="PF21760">
    <property type="entry name" value="SecD_1st"/>
    <property type="match status" value="1"/>
</dbReference>
<feature type="transmembrane region" description="Helical" evidence="9">
    <location>
        <begin position="416"/>
        <end position="438"/>
    </location>
</feature>
<comment type="caution">
    <text evidence="13">The sequence shown here is derived from an EMBL/GenBank/DDBJ whole genome shotgun (WGS) entry which is preliminary data.</text>
</comment>
<keyword evidence="7 9" id="KW-0811">Translocation</keyword>
<evidence type="ECO:0000259" key="12">
    <source>
        <dbReference type="Pfam" id="PF22599"/>
    </source>
</evidence>
<dbReference type="InterPro" id="IPR022646">
    <property type="entry name" value="SecD/SecF_CS"/>
</dbReference>
<dbReference type="HAMAP" id="MF_01463_B">
    <property type="entry name" value="SecD_B"/>
    <property type="match status" value="1"/>
</dbReference>
<keyword evidence="4 9" id="KW-0812">Transmembrane</keyword>
<comment type="subunit">
    <text evidence="9">Forms a complex with SecF. Part of the essential Sec protein translocation apparatus which comprises SecA, SecYEG and auxiliary proteins SecDF. Other proteins may also be involved.</text>
</comment>
<keyword evidence="2 9" id="KW-0813">Transport</keyword>
<feature type="domain" description="Protein export membrane protein SecD/SecF C-terminal" evidence="10">
    <location>
        <begin position="345"/>
        <end position="514"/>
    </location>
</feature>
<dbReference type="GO" id="GO:0006605">
    <property type="term" value="P:protein targeting"/>
    <property type="evidence" value="ECO:0007669"/>
    <property type="project" value="UniProtKB-UniRule"/>
</dbReference>
<dbReference type="Pfam" id="PF02355">
    <property type="entry name" value="SecD_SecF_C"/>
    <property type="match status" value="1"/>
</dbReference>
<feature type="transmembrane region" description="Helical" evidence="9">
    <location>
        <begin position="487"/>
        <end position="511"/>
    </location>
</feature>
<protein>
    <recommendedName>
        <fullName evidence="9">Protein translocase subunit SecD</fullName>
    </recommendedName>
</protein>
<dbReference type="PANTHER" id="PTHR30081">
    <property type="entry name" value="PROTEIN-EXPORT MEMBRANE PROTEIN SEC"/>
    <property type="match status" value="1"/>
</dbReference>
<evidence type="ECO:0000256" key="5">
    <source>
        <dbReference type="ARBA" id="ARBA00022927"/>
    </source>
</evidence>
<dbReference type="NCBIfam" id="TIGR01129">
    <property type="entry name" value="secD"/>
    <property type="match status" value="1"/>
</dbReference>
<feature type="transmembrane region" description="Helical" evidence="9">
    <location>
        <begin position="459"/>
        <end position="481"/>
    </location>
</feature>
<dbReference type="InterPro" id="IPR054384">
    <property type="entry name" value="SecDF_P1_head"/>
</dbReference>
<evidence type="ECO:0000256" key="4">
    <source>
        <dbReference type="ARBA" id="ARBA00022692"/>
    </source>
</evidence>
<dbReference type="Gene3D" id="3.30.1360.200">
    <property type="match status" value="1"/>
</dbReference>
<feature type="domain" description="Protein translocase subunit SecDF P1" evidence="11">
    <location>
        <begin position="86"/>
        <end position="144"/>
    </location>
</feature>
<gene>
    <name evidence="9 13" type="primary">secD</name>
    <name evidence="13" type="ORF">HOP12_09395</name>
</gene>
<evidence type="ECO:0000313" key="13">
    <source>
        <dbReference type="EMBL" id="NOT34370.1"/>
    </source>
</evidence>
<dbReference type="Gene3D" id="3.30.70.3220">
    <property type="match status" value="1"/>
</dbReference>
<evidence type="ECO:0000259" key="11">
    <source>
        <dbReference type="Pfam" id="PF21760"/>
    </source>
</evidence>
<evidence type="ECO:0000256" key="9">
    <source>
        <dbReference type="HAMAP-Rule" id="MF_01463"/>
    </source>
</evidence>
<reference evidence="13 14" key="1">
    <citation type="submission" date="2020-04" db="EMBL/GenBank/DDBJ databases">
        <title>Metagenomic profiling of ammonia- and methane-oxidizing microorganisms in a Dutch drinking water treatment plant.</title>
        <authorList>
            <person name="Poghosyan L."/>
            <person name="Leucker S."/>
        </authorList>
    </citation>
    <scope>NUCLEOTIDE SEQUENCE [LARGE SCALE GENOMIC DNA]</scope>
    <source>
        <strain evidence="13">S-RSF-IL-03</strain>
    </source>
</reference>
<dbReference type="GO" id="GO:0015450">
    <property type="term" value="F:protein-transporting ATPase activity"/>
    <property type="evidence" value="ECO:0007669"/>
    <property type="project" value="InterPro"/>
</dbReference>
<dbReference type="FunFam" id="1.20.1640.10:FF:000004">
    <property type="entry name" value="Protein translocase subunit SecD"/>
    <property type="match status" value="1"/>
</dbReference>
<evidence type="ECO:0000256" key="8">
    <source>
        <dbReference type="ARBA" id="ARBA00023136"/>
    </source>
</evidence>
<accession>A0A849SSL5</accession>
<dbReference type="InterPro" id="IPR001036">
    <property type="entry name" value="Acrflvin-R"/>
</dbReference>
<evidence type="ECO:0000256" key="1">
    <source>
        <dbReference type="ARBA" id="ARBA00004651"/>
    </source>
</evidence>
<keyword evidence="5 9" id="KW-0653">Protein transport</keyword>
<name>A0A849SSL5_UNCEI</name>
<keyword evidence="6 9" id="KW-1133">Transmembrane helix</keyword>
<comment type="similarity">
    <text evidence="9">Belongs to the SecD/SecF family. SecD subfamily.</text>
</comment>
<comment type="function">
    <text evidence="9">Part of the Sec protein translocase complex. Interacts with the SecYEG preprotein conducting channel. SecDF uses the proton motive force (PMF) to complete protein translocation after the ATP-dependent function of SecA.</text>
</comment>
<dbReference type="Proteomes" id="UP000580839">
    <property type="component" value="Unassembled WGS sequence"/>
</dbReference>
<dbReference type="Gene3D" id="1.20.1640.10">
    <property type="entry name" value="Multidrug efflux transporter AcrB transmembrane domain"/>
    <property type="match status" value="1"/>
</dbReference>
<dbReference type="InterPro" id="IPR055344">
    <property type="entry name" value="SecD_SecF_C_bact"/>
</dbReference>
<dbReference type="GO" id="GO:0043952">
    <property type="term" value="P:protein transport by the Sec complex"/>
    <property type="evidence" value="ECO:0007669"/>
    <property type="project" value="UniProtKB-UniRule"/>
</dbReference>
<comment type="subcellular location">
    <subcellularLocation>
        <location evidence="1 9">Cell membrane</location>
        <topology evidence="1 9">Multi-pass membrane protein</topology>
    </subcellularLocation>
</comment>
<evidence type="ECO:0000256" key="7">
    <source>
        <dbReference type="ARBA" id="ARBA00023010"/>
    </source>
</evidence>
<dbReference type="InterPro" id="IPR022813">
    <property type="entry name" value="SecD/SecF_arch_bac"/>
</dbReference>
<dbReference type="Pfam" id="PF22599">
    <property type="entry name" value="SecDF_P1_head"/>
    <property type="match status" value="1"/>
</dbReference>
<dbReference type="InterPro" id="IPR005791">
    <property type="entry name" value="SecD"/>
</dbReference>
<dbReference type="InterPro" id="IPR048634">
    <property type="entry name" value="SecD_SecF_C"/>
</dbReference>
<evidence type="ECO:0000256" key="2">
    <source>
        <dbReference type="ARBA" id="ARBA00022448"/>
    </source>
</evidence>
<keyword evidence="3 9" id="KW-1003">Cell membrane</keyword>
<keyword evidence="8 9" id="KW-0472">Membrane</keyword>
<dbReference type="NCBIfam" id="TIGR00916">
    <property type="entry name" value="2A0604s01"/>
    <property type="match status" value="1"/>
</dbReference>
<dbReference type="SUPFAM" id="SSF82866">
    <property type="entry name" value="Multidrug efflux transporter AcrB transmembrane domain"/>
    <property type="match status" value="1"/>
</dbReference>
<feature type="transmembrane region" description="Helical" evidence="9">
    <location>
        <begin position="364"/>
        <end position="383"/>
    </location>
</feature>
<sequence length="525" mass="56526">MNRIAPWKVIAVLAATVLAGYYLWPSYVYYSMTPAQRETARVADPKKFAATRDRAIHLGLDLQGGMHLVLEVDRSKLNPAEAKDAVDRALEVIRRRVDEFGVGERPIQREGQDRIALQLPGLTDRIRAREIVGKTALLEFRLVRTPDETRSVFARLDAFLAGRGAGRNMGLDTLLQSHPLTGHFIDMGTGAFVREQDVPTVQNLLATAGLDSILPSDSQLMWGDEGQGMSGVTGRSLYVLKRTPEMTGGSIATAQAQIGLDETNPAAWGVSLTMTPAGSAELARVSGNNIGRNLAIVLDGRVNSAPVLRQHITGGQASISGNFDIAASRDLAIVLRAGALPAPVHIVEERSVGPSLGADSIRQGLTAMLIGTLLVVIFMCIYYQLSGVIAVGAMLLNIVYVFACLAGVGATLTLPGIAGLALTVGMAVDTNVLVFERIREELRAGKSVRQAVQLGYDRAFRTILDAHFTTLFSAAILFAFGTGPIKGFAVTLSIGLIANMFTAVLFTRMIYDWMLGRRDVQRLSI</sequence>
<dbReference type="GO" id="GO:0005886">
    <property type="term" value="C:plasma membrane"/>
    <property type="evidence" value="ECO:0007669"/>
    <property type="project" value="UniProtKB-SubCell"/>
</dbReference>
<evidence type="ECO:0000313" key="14">
    <source>
        <dbReference type="Proteomes" id="UP000580839"/>
    </source>
</evidence>
<dbReference type="GO" id="GO:0065002">
    <property type="term" value="P:intracellular protein transmembrane transport"/>
    <property type="evidence" value="ECO:0007669"/>
    <property type="project" value="UniProtKB-UniRule"/>
</dbReference>
<dbReference type="Pfam" id="PF07549">
    <property type="entry name" value="Sec_GG"/>
    <property type="match status" value="1"/>
</dbReference>
<evidence type="ECO:0000256" key="3">
    <source>
        <dbReference type="ARBA" id="ARBA00022475"/>
    </source>
</evidence>
<dbReference type="PRINTS" id="PR00702">
    <property type="entry name" value="ACRIFLAVINRP"/>
</dbReference>
<dbReference type="PANTHER" id="PTHR30081:SF1">
    <property type="entry name" value="PROTEIN TRANSLOCASE SUBUNIT SECD"/>
    <property type="match status" value="1"/>
</dbReference>
<feature type="transmembrane region" description="Helical" evidence="9">
    <location>
        <begin position="388"/>
        <end position="410"/>
    </location>
</feature>
<dbReference type="InterPro" id="IPR048631">
    <property type="entry name" value="SecD_1st"/>
</dbReference>
<proteinExistence type="inferred from homology"/>